<name>A0A8J3IAD5_9CHLR</name>
<dbReference type="Pfam" id="PF00296">
    <property type="entry name" value="Bac_luciferase"/>
    <property type="match status" value="1"/>
</dbReference>
<dbReference type="PANTHER" id="PTHR42847:SF4">
    <property type="entry name" value="ALKANESULFONATE MONOOXYGENASE-RELATED"/>
    <property type="match status" value="1"/>
</dbReference>
<dbReference type="InterPro" id="IPR050172">
    <property type="entry name" value="SsuD_RutA_monooxygenase"/>
</dbReference>
<dbReference type="EMBL" id="BNJF01000003">
    <property type="protein sequence ID" value="GHO47649.1"/>
    <property type="molecule type" value="Genomic_DNA"/>
</dbReference>
<dbReference type="GO" id="GO:0008726">
    <property type="term" value="F:alkanesulfonate monooxygenase activity"/>
    <property type="evidence" value="ECO:0007669"/>
    <property type="project" value="TreeGrafter"/>
</dbReference>
<accession>A0A8J3IAD5</accession>
<evidence type="ECO:0000256" key="1">
    <source>
        <dbReference type="ARBA" id="ARBA00022630"/>
    </source>
</evidence>
<keyword evidence="4" id="KW-0503">Monooxygenase</keyword>
<evidence type="ECO:0000313" key="7">
    <source>
        <dbReference type="Proteomes" id="UP000612362"/>
    </source>
</evidence>
<reference evidence="6" key="1">
    <citation type="submission" date="2020-10" db="EMBL/GenBank/DDBJ databases">
        <title>Taxonomic study of unclassified bacteria belonging to the class Ktedonobacteria.</title>
        <authorList>
            <person name="Yabe S."/>
            <person name="Wang C.M."/>
            <person name="Zheng Y."/>
            <person name="Sakai Y."/>
            <person name="Cavaletti L."/>
            <person name="Monciardini P."/>
            <person name="Donadio S."/>
        </authorList>
    </citation>
    <scope>NUCLEOTIDE SEQUENCE</scope>
    <source>
        <strain evidence="6">SOSP1-1</strain>
    </source>
</reference>
<dbReference type="Proteomes" id="UP000612362">
    <property type="component" value="Unassembled WGS sequence"/>
</dbReference>
<comment type="caution">
    <text evidence="6">The sequence shown here is derived from an EMBL/GenBank/DDBJ whole genome shotgun (WGS) entry which is preliminary data.</text>
</comment>
<evidence type="ECO:0000259" key="5">
    <source>
        <dbReference type="Pfam" id="PF00296"/>
    </source>
</evidence>
<dbReference type="AlphaFoldDB" id="A0A8J3IAD5"/>
<organism evidence="6 7">
    <name type="scientific">Ktedonospora formicarum</name>
    <dbReference type="NCBI Taxonomy" id="2778364"/>
    <lineage>
        <taxon>Bacteria</taxon>
        <taxon>Bacillati</taxon>
        <taxon>Chloroflexota</taxon>
        <taxon>Ktedonobacteria</taxon>
        <taxon>Ktedonobacterales</taxon>
        <taxon>Ktedonobacteraceae</taxon>
        <taxon>Ktedonospora</taxon>
    </lineage>
</organism>
<keyword evidence="3" id="KW-0560">Oxidoreductase</keyword>
<dbReference type="SUPFAM" id="SSF51679">
    <property type="entry name" value="Bacterial luciferase-like"/>
    <property type="match status" value="1"/>
</dbReference>
<sequence length="344" mass="38402">METQNVHNSGQTWQNEASSSWITHPWVAEGQHTIRFGAQMIDQGADWQEQRDWVQMVEDLGFDSFWASDHPFLSQDAWITLTIAAQATRKIRLGTLVSCVFYRSPALLARLAADVDRLSNGRVILGIGIGDLPQEFERLGLPLQSIKARQQALEEAIQMIVGLWQSEDFDWQGTPLQTQQMRLPGVPVQQPRIPLLIAGGGERVTLRQAAQYADVTNFGAHAVIGGAYDISDVVRKYDALRRHCETHSRPYNSVLRSHLTFPLVLAETHEALRLKLEKLPQGWLKMFGSSLIAGVPQEVITSYQALASAGVQYFICSLFRGDGETLQLLAEQIMPAVKEAKTTL</sequence>
<dbReference type="InterPro" id="IPR036661">
    <property type="entry name" value="Luciferase-like_sf"/>
</dbReference>
<evidence type="ECO:0000256" key="2">
    <source>
        <dbReference type="ARBA" id="ARBA00022643"/>
    </source>
</evidence>
<protein>
    <recommendedName>
        <fullName evidence="5">Luciferase-like domain-containing protein</fullName>
    </recommendedName>
</protein>
<dbReference type="InterPro" id="IPR011251">
    <property type="entry name" value="Luciferase-like_dom"/>
</dbReference>
<gene>
    <name evidence="6" type="ORF">KSX_58120</name>
</gene>
<dbReference type="Gene3D" id="3.20.20.30">
    <property type="entry name" value="Luciferase-like domain"/>
    <property type="match status" value="1"/>
</dbReference>
<keyword evidence="7" id="KW-1185">Reference proteome</keyword>
<feature type="domain" description="Luciferase-like" evidence="5">
    <location>
        <begin position="39"/>
        <end position="276"/>
    </location>
</feature>
<dbReference type="PANTHER" id="PTHR42847">
    <property type="entry name" value="ALKANESULFONATE MONOOXYGENASE"/>
    <property type="match status" value="1"/>
</dbReference>
<keyword evidence="2" id="KW-0288">FMN</keyword>
<evidence type="ECO:0000256" key="3">
    <source>
        <dbReference type="ARBA" id="ARBA00023002"/>
    </source>
</evidence>
<evidence type="ECO:0000313" key="6">
    <source>
        <dbReference type="EMBL" id="GHO47649.1"/>
    </source>
</evidence>
<dbReference type="GO" id="GO:0046306">
    <property type="term" value="P:alkanesulfonate catabolic process"/>
    <property type="evidence" value="ECO:0007669"/>
    <property type="project" value="TreeGrafter"/>
</dbReference>
<keyword evidence="1" id="KW-0285">Flavoprotein</keyword>
<proteinExistence type="predicted"/>
<dbReference type="RefSeq" id="WP_220196900.1">
    <property type="nucleotide sequence ID" value="NZ_BNJF01000003.1"/>
</dbReference>
<evidence type="ECO:0000256" key="4">
    <source>
        <dbReference type="ARBA" id="ARBA00023033"/>
    </source>
</evidence>